<name>A0ABW2FBN3_9BACL</name>
<reference evidence="3" key="1">
    <citation type="journal article" date="2019" name="Int. J. Syst. Evol. Microbiol.">
        <title>The Global Catalogue of Microorganisms (GCM) 10K type strain sequencing project: providing services to taxonomists for standard genome sequencing and annotation.</title>
        <authorList>
            <consortium name="The Broad Institute Genomics Platform"/>
            <consortium name="The Broad Institute Genome Sequencing Center for Infectious Disease"/>
            <person name="Wu L."/>
            <person name="Ma J."/>
        </authorList>
    </citation>
    <scope>NUCLEOTIDE SEQUENCE [LARGE SCALE GENOMIC DNA]</scope>
    <source>
        <strain evidence="3">KCTC 12907</strain>
    </source>
</reference>
<dbReference type="EMBL" id="JBHTAI010000008">
    <property type="protein sequence ID" value="MFC7149687.1"/>
    <property type="molecule type" value="Genomic_DNA"/>
</dbReference>
<evidence type="ECO:0000313" key="2">
    <source>
        <dbReference type="EMBL" id="MFC7149687.1"/>
    </source>
</evidence>
<dbReference type="SUPFAM" id="SSF46785">
    <property type="entry name" value="Winged helix' DNA-binding domain"/>
    <property type="match status" value="1"/>
</dbReference>
<evidence type="ECO:0000313" key="3">
    <source>
        <dbReference type="Proteomes" id="UP001596378"/>
    </source>
</evidence>
<sequence length="53" mass="5673">MLLAGDWIAGQAGRSMLAKILKGSRDKKLLALGLDNNPAYGYFRSLTFGDGIS</sequence>
<dbReference type="InterPro" id="IPR036388">
    <property type="entry name" value="WH-like_DNA-bd_sf"/>
</dbReference>
<feature type="domain" description="RQC" evidence="1">
    <location>
        <begin position="10"/>
        <end position="46"/>
    </location>
</feature>
<comment type="caution">
    <text evidence="2">The sequence shown here is derived from an EMBL/GenBank/DDBJ whole genome shotgun (WGS) entry which is preliminary data.</text>
</comment>
<protein>
    <submittedName>
        <fullName evidence="2">RQC domain-containing protein</fullName>
    </submittedName>
</protein>
<dbReference type="Proteomes" id="UP001596378">
    <property type="component" value="Unassembled WGS sequence"/>
</dbReference>
<keyword evidence="3" id="KW-1185">Reference proteome</keyword>
<dbReference type="InterPro" id="IPR036390">
    <property type="entry name" value="WH_DNA-bd_sf"/>
</dbReference>
<evidence type="ECO:0000259" key="1">
    <source>
        <dbReference type="Pfam" id="PF09382"/>
    </source>
</evidence>
<organism evidence="2 3">
    <name type="scientific">Cohnella cellulosilytica</name>
    <dbReference type="NCBI Taxonomy" id="986710"/>
    <lineage>
        <taxon>Bacteria</taxon>
        <taxon>Bacillati</taxon>
        <taxon>Bacillota</taxon>
        <taxon>Bacilli</taxon>
        <taxon>Bacillales</taxon>
        <taxon>Paenibacillaceae</taxon>
        <taxon>Cohnella</taxon>
    </lineage>
</organism>
<gene>
    <name evidence="2" type="ORF">ACFQMJ_14275</name>
</gene>
<dbReference type="InterPro" id="IPR018982">
    <property type="entry name" value="RQC_domain"/>
</dbReference>
<dbReference type="Pfam" id="PF09382">
    <property type="entry name" value="RQC"/>
    <property type="match status" value="1"/>
</dbReference>
<accession>A0ABW2FBN3</accession>
<dbReference type="Gene3D" id="1.10.10.10">
    <property type="entry name" value="Winged helix-like DNA-binding domain superfamily/Winged helix DNA-binding domain"/>
    <property type="match status" value="1"/>
</dbReference>
<proteinExistence type="predicted"/>